<keyword evidence="2 3" id="KW-0040">ANK repeat</keyword>
<evidence type="ECO:0000256" key="4">
    <source>
        <dbReference type="SAM" id="MobiDB-lite"/>
    </source>
</evidence>
<feature type="repeat" description="ANK" evidence="3">
    <location>
        <begin position="131"/>
        <end position="163"/>
    </location>
</feature>
<feature type="compositionally biased region" description="Polar residues" evidence="4">
    <location>
        <begin position="568"/>
        <end position="584"/>
    </location>
</feature>
<dbReference type="PANTHER" id="PTHR24201:SF16">
    <property type="entry name" value="ANKYRIN-1-LIKE-RELATED"/>
    <property type="match status" value="1"/>
</dbReference>
<feature type="compositionally biased region" description="Basic residues" evidence="4">
    <location>
        <begin position="376"/>
        <end position="390"/>
    </location>
</feature>
<dbReference type="PROSITE" id="PS50297">
    <property type="entry name" value="ANK_REP_REGION"/>
    <property type="match status" value="3"/>
</dbReference>
<feature type="compositionally biased region" description="Acidic residues" evidence="4">
    <location>
        <begin position="470"/>
        <end position="486"/>
    </location>
</feature>
<feature type="region of interest" description="Disordered" evidence="4">
    <location>
        <begin position="365"/>
        <end position="602"/>
    </location>
</feature>
<feature type="compositionally biased region" description="Low complexity" evidence="4">
    <location>
        <begin position="417"/>
        <end position="428"/>
    </location>
</feature>
<dbReference type="AlphaFoldDB" id="A0A6G0K620"/>
<feature type="compositionally biased region" description="Basic and acidic residues" evidence="4">
    <location>
        <begin position="585"/>
        <end position="599"/>
    </location>
</feature>
<sequence>MYTLEYDVWAPVKQRVIRALHVATSKVWIVSGKARTKAEPEAAASPAGPPRASSSSDADASGHVLATVSVPVAAPADSDEEEVTTAEFSVDLTDGQTWAINFYECAAEGDLDCLEEILDSGRVGVNDVDVDGFTALMVAAAEGHRDVVRALLRRGADVGVRTHELRSTALHFAAKNGDAEIVAALCECDAAVVDCWNVNADTPLIWACIEGRAEAVKVLLRHGADVNMLNQYGASTLLCAAMIGEDPEQDEESDKRRAEILTMLLEKNGELVNFQDREGSTAMHLTASCGYMECVKTLLTFGADITLRNAIGQTPLEEAQDSELRESGPCVEHLRGIWRQLEEEAAARMMAMLEMEEEADKHAVGVTGAGNTAGGKKSKKKNKKAKRKAAKQQQQQQHLQESEQDQSPVNDEKLAEPEPASIEEPSSVEPDREITAVSSDAPDTKGDDASVASSDEEDDASMRASIVHSDEDEAEASQAPDIEDAGPNEATPAAGAWTTVGKKHRSPVSAAPSSSTNESSSPKQEKASLPTPTRQKVAAASPPKSAPQNPRRKLNQRPSNVRDRASTGGRTNLTTAASAPSSTVKEVHTSTRAKEERWGKTSGFITATGSRASRSIAPLLNPNAPAFRSLGLSTVSINAASASSSEASISSSVPSFSSASPWRPGLGPSTSVGPYTAASSSSTGLHYSSAGRLTWKQQRASGNHHVAREARDRWVSKLRLGNENVAETLGYLACGLCGELVNDNLQCSGGASGSAGDKTSSACTQLYCASCLQSSAFRTADSVMFKCVRCHDEVIAKESMKRNSLAQAQAAALGLSMSSSTANGAQDDSVRYSLEDMQYALEASEPRASAVDLRAFHLVPGTDLSTLSNGQLEVLESAHQLALAQIVEQRLANARALERLQMEEWLKMQRDVLQFAPR</sequence>
<dbReference type="PANTHER" id="PTHR24201">
    <property type="entry name" value="ANK_REP_REGION DOMAIN-CONTAINING PROTEIN"/>
    <property type="match status" value="1"/>
</dbReference>
<dbReference type="Proteomes" id="UP000488956">
    <property type="component" value="Unassembled WGS sequence"/>
</dbReference>
<dbReference type="InterPro" id="IPR036770">
    <property type="entry name" value="Ankyrin_rpt-contain_sf"/>
</dbReference>
<dbReference type="SUPFAM" id="SSF48403">
    <property type="entry name" value="Ankyrin repeat"/>
    <property type="match status" value="1"/>
</dbReference>
<name>A0A6G0K620_9STRA</name>
<evidence type="ECO:0000256" key="2">
    <source>
        <dbReference type="ARBA" id="ARBA00023043"/>
    </source>
</evidence>
<dbReference type="Gene3D" id="1.25.40.20">
    <property type="entry name" value="Ankyrin repeat-containing domain"/>
    <property type="match status" value="2"/>
</dbReference>
<feature type="repeat" description="ANK" evidence="3">
    <location>
        <begin position="199"/>
        <end position="231"/>
    </location>
</feature>
<keyword evidence="1" id="KW-0677">Repeat</keyword>
<gene>
    <name evidence="5" type="ORF">PF010_g23557</name>
</gene>
<dbReference type="InterPro" id="IPR050776">
    <property type="entry name" value="Ank_Repeat/CDKN_Inhibitor"/>
</dbReference>
<feature type="repeat" description="ANK" evidence="3">
    <location>
        <begin position="278"/>
        <end position="310"/>
    </location>
</feature>
<evidence type="ECO:0000256" key="3">
    <source>
        <dbReference type="PROSITE-ProRule" id="PRU00023"/>
    </source>
</evidence>
<comment type="caution">
    <text evidence="5">The sequence shown here is derived from an EMBL/GenBank/DDBJ whole genome shotgun (WGS) entry which is preliminary data.</text>
</comment>
<dbReference type="PRINTS" id="PR01415">
    <property type="entry name" value="ANKYRIN"/>
</dbReference>
<dbReference type="InterPro" id="IPR002110">
    <property type="entry name" value="Ankyrin_rpt"/>
</dbReference>
<feature type="compositionally biased region" description="Low complexity" evidence="4">
    <location>
        <begin position="41"/>
        <end position="60"/>
    </location>
</feature>
<dbReference type="PROSITE" id="PS50088">
    <property type="entry name" value="ANK_REPEAT"/>
    <property type="match status" value="3"/>
</dbReference>
<feature type="region of interest" description="Disordered" evidence="4">
    <location>
        <begin position="38"/>
        <end position="60"/>
    </location>
</feature>
<dbReference type="SMART" id="SM00248">
    <property type="entry name" value="ANK"/>
    <property type="match status" value="6"/>
</dbReference>
<feature type="compositionally biased region" description="Low complexity" evidence="4">
    <location>
        <begin position="535"/>
        <end position="549"/>
    </location>
</feature>
<dbReference type="GO" id="GO:0005634">
    <property type="term" value="C:nucleus"/>
    <property type="evidence" value="ECO:0007669"/>
    <property type="project" value="TreeGrafter"/>
</dbReference>
<dbReference type="EMBL" id="QXFX01002410">
    <property type="protein sequence ID" value="KAE9077326.1"/>
    <property type="molecule type" value="Genomic_DNA"/>
</dbReference>
<protein>
    <submittedName>
        <fullName evidence="5">Uncharacterized protein</fullName>
    </submittedName>
</protein>
<accession>A0A6G0K620</accession>
<reference evidence="5 6" key="1">
    <citation type="submission" date="2018-09" db="EMBL/GenBank/DDBJ databases">
        <title>Genomic investigation of the strawberry pathogen Phytophthora fragariae indicates pathogenicity is determined by transcriptional variation in three key races.</title>
        <authorList>
            <person name="Adams T.M."/>
            <person name="Armitage A.D."/>
            <person name="Sobczyk M.K."/>
            <person name="Bates H.J."/>
            <person name="Dunwell J.M."/>
            <person name="Nellist C.F."/>
            <person name="Harrison R.J."/>
        </authorList>
    </citation>
    <scope>NUCLEOTIDE SEQUENCE [LARGE SCALE GENOMIC DNA]</scope>
    <source>
        <strain evidence="5 6">ONT-3</strain>
    </source>
</reference>
<dbReference type="Pfam" id="PF13857">
    <property type="entry name" value="Ank_5"/>
    <property type="match status" value="1"/>
</dbReference>
<dbReference type="Pfam" id="PF12796">
    <property type="entry name" value="Ank_2"/>
    <property type="match status" value="2"/>
</dbReference>
<evidence type="ECO:0000313" key="5">
    <source>
        <dbReference type="EMBL" id="KAE9077326.1"/>
    </source>
</evidence>
<evidence type="ECO:0000313" key="6">
    <source>
        <dbReference type="Proteomes" id="UP000488956"/>
    </source>
</evidence>
<proteinExistence type="predicted"/>
<feature type="compositionally biased region" description="Low complexity" evidence="4">
    <location>
        <begin position="509"/>
        <end position="522"/>
    </location>
</feature>
<organism evidence="5 6">
    <name type="scientific">Phytophthora fragariae</name>
    <dbReference type="NCBI Taxonomy" id="53985"/>
    <lineage>
        <taxon>Eukaryota</taxon>
        <taxon>Sar</taxon>
        <taxon>Stramenopiles</taxon>
        <taxon>Oomycota</taxon>
        <taxon>Peronosporomycetes</taxon>
        <taxon>Peronosporales</taxon>
        <taxon>Peronosporaceae</taxon>
        <taxon>Phytophthora</taxon>
    </lineage>
</organism>
<evidence type="ECO:0000256" key="1">
    <source>
        <dbReference type="ARBA" id="ARBA00022737"/>
    </source>
</evidence>